<dbReference type="EMBL" id="SPLM01000109">
    <property type="protein sequence ID" value="TMW59748.1"/>
    <property type="molecule type" value="Genomic_DNA"/>
</dbReference>
<evidence type="ECO:0008006" key="3">
    <source>
        <dbReference type="Google" id="ProtNLM"/>
    </source>
</evidence>
<gene>
    <name evidence="1" type="ORF">Poli38472_004817</name>
</gene>
<organism evidence="1 2">
    <name type="scientific">Pythium oligandrum</name>
    <name type="common">Mycoparasitic fungus</name>
    <dbReference type="NCBI Taxonomy" id="41045"/>
    <lineage>
        <taxon>Eukaryota</taxon>
        <taxon>Sar</taxon>
        <taxon>Stramenopiles</taxon>
        <taxon>Oomycota</taxon>
        <taxon>Peronosporomycetes</taxon>
        <taxon>Pythiales</taxon>
        <taxon>Pythiaceae</taxon>
        <taxon>Pythium</taxon>
    </lineage>
</organism>
<accession>A0A8K1CB47</accession>
<dbReference type="OrthoDB" id="161730at2759"/>
<evidence type="ECO:0000313" key="1">
    <source>
        <dbReference type="EMBL" id="TMW59748.1"/>
    </source>
</evidence>
<name>A0A8K1CB47_PYTOL</name>
<dbReference type="PANTHER" id="PTHR28037">
    <property type="entry name" value="ALCOHOL O-ACETYLTRANSFERASE 1-RELATED"/>
    <property type="match status" value="1"/>
</dbReference>
<dbReference type="InterPro" id="IPR052058">
    <property type="entry name" value="Alcohol_O-acetyltransferase"/>
</dbReference>
<dbReference type="Proteomes" id="UP000794436">
    <property type="component" value="Unassembled WGS sequence"/>
</dbReference>
<keyword evidence="2" id="KW-1185">Reference proteome</keyword>
<dbReference type="AlphaFoldDB" id="A0A8K1CB47"/>
<proteinExistence type="predicted"/>
<protein>
    <recommendedName>
        <fullName evidence="3">Condensation domain-containing protein</fullName>
    </recommendedName>
</protein>
<reference evidence="1" key="1">
    <citation type="submission" date="2019-03" db="EMBL/GenBank/DDBJ databases">
        <title>Long read genome sequence of the mycoparasitic Pythium oligandrum ATCC 38472 isolated from sugarbeet rhizosphere.</title>
        <authorList>
            <person name="Gaulin E."/>
        </authorList>
    </citation>
    <scope>NUCLEOTIDE SEQUENCE</scope>
    <source>
        <strain evidence="1">ATCC 38472_TT</strain>
    </source>
</reference>
<comment type="caution">
    <text evidence="1">The sequence shown here is derived from an EMBL/GenBank/DDBJ whole genome shotgun (WGS) entry which is preliminary data.</text>
</comment>
<sequence>MSATKPTFPLYGYERFFTMSPETSAILAHVLTVRGDIPTLLTHLPTAVLATFNQHPKMRASLLPGATPQKAMICAPLVDIAELKEPLYRVEWHEREEEDTSEWIKTVEKLCATPWPREREMPYRVLVLADKTTQRFARIVLLADHYMADSTSGSIILSTMLDNAAKASQQTLLTTGNELPLRPSLYECMHSVNYFMGIFHEAMAKWVLAPIAQFDQSGYKPLLAVDNATQQSFEGRPPAHANPSAAFFAAGNANNMKKALERCEAEGVSLQGALTAATMLAFGMAKTNGRLSSLTEPLRLKTDVECDLRGVFNASTFAEDTVGLYSAPGSLVFTSSEGMDVNASFWDVARVAEQEYLSVLDGHELKFQSMFVHETLHAGHDESSLNVPNCVLSDATLAPVGVYPYPQEVALQKDKSTTTLHIESLHVYNALPSLSSANMLFLSGVLAFNYSMMSKLETPLAKELFHWYVQCVENLGAFTPTDTFLQAGDRLDAAEAGEPVAPVTPVKAEE</sequence>
<dbReference type="PANTHER" id="PTHR28037:SF1">
    <property type="entry name" value="ALCOHOL O-ACETYLTRANSFERASE 1-RELATED"/>
    <property type="match status" value="1"/>
</dbReference>
<evidence type="ECO:0000313" key="2">
    <source>
        <dbReference type="Proteomes" id="UP000794436"/>
    </source>
</evidence>